<gene>
    <name evidence="1" type="ORF">MLD38_031086</name>
</gene>
<evidence type="ECO:0000313" key="1">
    <source>
        <dbReference type="EMBL" id="KAI4325712.1"/>
    </source>
</evidence>
<name>A0ACB9MQ69_9MYRT</name>
<keyword evidence="2" id="KW-1185">Reference proteome</keyword>
<accession>A0ACB9MQ69</accession>
<reference evidence="2" key="1">
    <citation type="journal article" date="2023" name="Front. Plant Sci.">
        <title>Chromosomal-level genome assembly of Melastoma candidum provides insights into trichome evolution.</title>
        <authorList>
            <person name="Zhong Y."/>
            <person name="Wu W."/>
            <person name="Sun C."/>
            <person name="Zou P."/>
            <person name="Liu Y."/>
            <person name="Dai S."/>
            <person name="Zhou R."/>
        </authorList>
    </citation>
    <scope>NUCLEOTIDE SEQUENCE [LARGE SCALE GENOMIC DNA]</scope>
</reference>
<proteinExistence type="predicted"/>
<dbReference type="Proteomes" id="UP001057402">
    <property type="component" value="Chromosome 9"/>
</dbReference>
<organism evidence="1 2">
    <name type="scientific">Melastoma candidum</name>
    <dbReference type="NCBI Taxonomy" id="119954"/>
    <lineage>
        <taxon>Eukaryota</taxon>
        <taxon>Viridiplantae</taxon>
        <taxon>Streptophyta</taxon>
        <taxon>Embryophyta</taxon>
        <taxon>Tracheophyta</taxon>
        <taxon>Spermatophyta</taxon>
        <taxon>Magnoliopsida</taxon>
        <taxon>eudicotyledons</taxon>
        <taxon>Gunneridae</taxon>
        <taxon>Pentapetalae</taxon>
        <taxon>rosids</taxon>
        <taxon>malvids</taxon>
        <taxon>Myrtales</taxon>
        <taxon>Melastomataceae</taxon>
        <taxon>Melastomatoideae</taxon>
        <taxon>Melastomateae</taxon>
        <taxon>Melastoma</taxon>
    </lineage>
</organism>
<protein>
    <submittedName>
        <fullName evidence="1">Uncharacterized protein</fullName>
    </submittedName>
</protein>
<evidence type="ECO:0000313" key="2">
    <source>
        <dbReference type="Proteomes" id="UP001057402"/>
    </source>
</evidence>
<sequence>MSERFLFLNHNPIPSHLLPRYLSFSKNDLIPFILSFVAASLTLFLHLPVPKHRCRRRKEAEIKEGAACCPDTRCAVCLDDMFCDDGENRASAVPGCNHRFHEECFEKWLEYSPTCPVCRFPVKRGGREGWLHCLWRYLLACFLRWMDKHFDTELAIAFCNDS</sequence>
<dbReference type="EMBL" id="CM042888">
    <property type="protein sequence ID" value="KAI4325712.1"/>
    <property type="molecule type" value="Genomic_DNA"/>
</dbReference>
<comment type="caution">
    <text evidence="1">The sequence shown here is derived from an EMBL/GenBank/DDBJ whole genome shotgun (WGS) entry which is preliminary data.</text>
</comment>